<dbReference type="PANTHER" id="PTHR43229">
    <property type="entry name" value="NODULATION PROTEIN J"/>
    <property type="match status" value="1"/>
</dbReference>
<dbReference type="InterPro" id="IPR051784">
    <property type="entry name" value="Nod_factor_ABC_transporter"/>
</dbReference>
<keyword evidence="1" id="KW-0812">Transmembrane</keyword>
<evidence type="ECO:0000313" key="3">
    <source>
        <dbReference type="Proteomes" id="UP000325292"/>
    </source>
</evidence>
<feature type="transmembrane region" description="Helical" evidence="1">
    <location>
        <begin position="141"/>
        <end position="161"/>
    </location>
</feature>
<organism evidence="2 3">
    <name type="scientific">Sulfobacillus thermotolerans</name>
    <dbReference type="NCBI Taxonomy" id="338644"/>
    <lineage>
        <taxon>Bacteria</taxon>
        <taxon>Bacillati</taxon>
        <taxon>Bacillota</taxon>
        <taxon>Clostridia</taxon>
        <taxon>Eubacteriales</taxon>
        <taxon>Clostridiales Family XVII. Incertae Sedis</taxon>
        <taxon>Sulfobacillus</taxon>
    </lineage>
</organism>
<feature type="transmembrane region" description="Helical" evidence="1">
    <location>
        <begin position="97"/>
        <end position="129"/>
    </location>
</feature>
<dbReference type="EMBL" id="CP019454">
    <property type="protein sequence ID" value="AUW94649.1"/>
    <property type="molecule type" value="Genomic_DNA"/>
</dbReference>
<keyword evidence="1" id="KW-1133">Transmembrane helix</keyword>
<keyword evidence="3" id="KW-1185">Reference proteome</keyword>
<accession>A0ABN5H2I3</accession>
<sequence length="257" mass="28454">MRSIVQAEWRRSLILAARYPMETLSSILTMFLVFAGLFYGASYITDSPIGAGRLATIVVGYAVWMTMMSATGDMGWSVQNEAQNGTLEQVMMVPRGAVWVFLVRALMAIVVFLIPLVMVVCAMIALTGVGFVWRLEALEPFLMTLITAWGLGLLVAGIALIFKRIGQVLNIVQFLLLFVIMIPLGHDPGWLWHILAVLLPFTAQVALLRHVLQTTAPVPPSLWLSAGFNMIIWMLTGVMGFIGAERFVRRRGTLGHY</sequence>
<name>A0ABN5H2I3_9FIRM</name>
<keyword evidence="1" id="KW-0472">Membrane</keyword>
<evidence type="ECO:0000313" key="2">
    <source>
        <dbReference type="EMBL" id="AUW94649.1"/>
    </source>
</evidence>
<feature type="transmembrane region" description="Helical" evidence="1">
    <location>
        <begin position="222"/>
        <end position="244"/>
    </location>
</feature>
<gene>
    <name evidence="2" type="ORF">BXT84_12430</name>
</gene>
<feature type="transmembrane region" description="Helical" evidence="1">
    <location>
        <begin position="21"/>
        <end position="42"/>
    </location>
</feature>
<proteinExistence type="predicted"/>
<dbReference type="Proteomes" id="UP000325292">
    <property type="component" value="Chromosome"/>
</dbReference>
<evidence type="ECO:0000256" key="1">
    <source>
        <dbReference type="SAM" id="Phobius"/>
    </source>
</evidence>
<dbReference type="PANTHER" id="PTHR43229:SF6">
    <property type="entry name" value="ABC-TYPE MULTIDRUG TRANSPORT SYSTEM, PERMEASE COMPONENT"/>
    <property type="match status" value="1"/>
</dbReference>
<protein>
    <recommendedName>
        <fullName evidence="4">ABC-2 type transporter domain-containing protein</fullName>
    </recommendedName>
</protein>
<feature type="transmembrane region" description="Helical" evidence="1">
    <location>
        <begin position="54"/>
        <end position="76"/>
    </location>
</feature>
<evidence type="ECO:0008006" key="4">
    <source>
        <dbReference type="Google" id="ProtNLM"/>
    </source>
</evidence>
<reference evidence="2 3" key="1">
    <citation type="journal article" date="2019" name="Sci. Rep.">
        <title>Sulfobacillus thermotolerans: new insights into resistance and metabolic capacities of acidophilic chemolithotrophs.</title>
        <authorList>
            <person name="Panyushkina A.E."/>
            <person name="Babenko V.V."/>
            <person name="Nikitina A.S."/>
            <person name="Selezneva O.V."/>
            <person name="Tsaplina I.A."/>
            <person name="Letarova M.A."/>
            <person name="Kostryukova E.S."/>
            <person name="Letarov A.V."/>
        </authorList>
    </citation>
    <scope>NUCLEOTIDE SEQUENCE [LARGE SCALE GENOMIC DNA]</scope>
    <source>
        <strain evidence="2 3">Kr1</strain>
    </source>
</reference>